<evidence type="ECO:0000313" key="2">
    <source>
        <dbReference type="Proteomes" id="UP000624279"/>
    </source>
</evidence>
<evidence type="ECO:0000313" key="1">
    <source>
        <dbReference type="EMBL" id="MBC3873731.1"/>
    </source>
</evidence>
<reference evidence="1 2" key="1">
    <citation type="submission" date="2020-08" db="EMBL/GenBank/DDBJ databases">
        <title>Novel species isolated from subtropical streams in China.</title>
        <authorList>
            <person name="Lu H."/>
        </authorList>
    </citation>
    <scope>NUCLEOTIDE SEQUENCE [LARGE SCALE GENOMIC DNA]</scope>
    <source>
        <strain evidence="1 2">LX15W</strain>
    </source>
</reference>
<protein>
    <submittedName>
        <fullName evidence="1">Uncharacterized protein</fullName>
    </submittedName>
</protein>
<dbReference type="Proteomes" id="UP000624279">
    <property type="component" value="Unassembled WGS sequence"/>
</dbReference>
<proteinExistence type="predicted"/>
<keyword evidence="2" id="KW-1185">Reference proteome</keyword>
<name>A0ABR6YAS7_9BURK</name>
<dbReference type="EMBL" id="JACOGA010000007">
    <property type="protein sequence ID" value="MBC3873731.1"/>
    <property type="molecule type" value="Genomic_DNA"/>
</dbReference>
<comment type="caution">
    <text evidence="1">The sequence shown here is derived from an EMBL/GenBank/DDBJ whole genome shotgun (WGS) entry which is preliminary data.</text>
</comment>
<organism evidence="1 2">
    <name type="scientific">Undibacterium flavidum</name>
    <dbReference type="NCBI Taxonomy" id="2762297"/>
    <lineage>
        <taxon>Bacteria</taxon>
        <taxon>Pseudomonadati</taxon>
        <taxon>Pseudomonadota</taxon>
        <taxon>Betaproteobacteria</taxon>
        <taxon>Burkholderiales</taxon>
        <taxon>Oxalobacteraceae</taxon>
        <taxon>Undibacterium</taxon>
    </lineage>
</organism>
<sequence length="137" mass="15704">MLLKRSQIDVRHAQGLMNEAARNKMAKEGISITNVQAQAINEATFQLNLPWNDLFGTLESATPSHIALLAIEPEAKKNLMKGTAEAKNSEDMIAYIRLLKQQKFFLDVILLKHEIMEQDINKPLRFQFLAQWEQVEK</sequence>
<dbReference type="RefSeq" id="WP_186941765.1">
    <property type="nucleotide sequence ID" value="NZ_JACOGA010000007.1"/>
</dbReference>
<accession>A0ABR6YAS7</accession>
<gene>
    <name evidence="1" type="ORF">H8K55_09030</name>
</gene>